<dbReference type="InterPro" id="IPR036397">
    <property type="entry name" value="RNaseH_sf"/>
</dbReference>
<dbReference type="Pfam" id="PF13683">
    <property type="entry name" value="rve_3"/>
    <property type="match status" value="1"/>
</dbReference>
<dbReference type="GO" id="GO:0003676">
    <property type="term" value="F:nucleic acid binding"/>
    <property type="evidence" value="ECO:0007669"/>
    <property type="project" value="InterPro"/>
</dbReference>
<dbReference type="Gene3D" id="3.30.420.10">
    <property type="entry name" value="Ribonuclease H-like superfamily/Ribonuclease H"/>
    <property type="match status" value="1"/>
</dbReference>
<dbReference type="GO" id="GO:0015074">
    <property type="term" value="P:DNA integration"/>
    <property type="evidence" value="ECO:0007669"/>
    <property type="project" value="InterPro"/>
</dbReference>
<protein>
    <recommendedName>
        <fullName evidence="1">Integrase catalytic domain-containing protein</fullName>
    </recommendedName>
</protein>
<dbReference type="Proteomes" id="UP000230159">
    <property type="component" value="Unassembled WGS sequence"/>
</dbReference>
<dbReference type="Gene3D" id="1.10.10.60">
    <property type="entry name" value="Homeodomain-like"/>
    <property type="match status" value="1"/>
</dbReference>
<dbReference type="EMBL" id="PCTN01000037">
    <property type="protein sequence ID" value="PIP75947.1"/>
    <property type="molecule type" value="Genomic_DNA"/>
</dbReference>
<feature type="domain" description="Integrase catalytic" evidence="1">
    <location>
        <begin position="152"/>
        <end position="322"/>
    </location>
</feature>
<sequence length="358" mass="42603">MLKKETGEEFARRTLLENLALNKGNIKKTAREMRCSRNTIYLALTKERENNLIDKPHTPKTPHPNTTVKETLELVVKRRKETGFGKRRLKWYLASRDELLIPESTIGKILKVKKLARKKKRVRREYHRIKYQWDKILPFEQVEMDTKEIADKDTLPLEVYNYLLNSDFIPKWQWSIIDPVTRIRFLAWSYSRDWSCGQVFGKMVIWWLRSFGFLEKITNWSDGGTEFNASRLGAFERTCQNFWTPLGVERKIIRKGHPEDNPFVERFHQADDYEFYIPYLLKVKSELDFIKIGAWWQKVYNTIRSNMGLQDMTPCQKLKSLGYTTPQEFCFFPTLILDHLVNLPEVLNYPKSVQEHLD</sequence>
<gene>
    <name evidence="2" type="ORF">COW86_00870</name>
</gene>
<organism evidence="2 3">
    <name type="scientific">Candidatus Kuenenbacteria bacterium CG22_combo_CG10-13_8_21_14_all_39_9</name>
    <dbReference type="NCBI Taxonomy" id="1974621"/>
    <lineage>
        <taxon>Bacteria</taxon>
        <taxon>Candidatus Kueneniibacteriota</taxon>
    </lineage>
</organism>
<dbReference type="AlphaFoldDB" id="A0A2H0D1A8"/>
<dbReference type="InterPro" id="IPR001584">
    <property type="entry name" value="Integrase_cat-core"/>
</dbReference>
<reference evidence="2 3" key="1">
    <citation type="submission" date="2017-09" db="EMBL/GenBank/DDBJ databases">
        <title>Depth-based differentiation of microbial function through sediment-hosted aquifers and enrichment of novel symbionts in the deep terrestrial subsurface.</title>
        <authorList>
            <person name="Probst A.J."/>
            <person name="Ladd B."/>
            <person name="Jarett J.K."/>
            <person name="Geller-Mcgrath D.E."/>
            <person name="Sieber C.M."/>
            <person name="Emerson J.B."/>
            <person name="Anantharaman K."/>
            <person name="Thomas B.C."/>
            <person name="Malmstrom R."/>
            <person name="Stieglmeier M."/>
            <person name="Klingl A."/>
            <person name="Woyke T."/>
            <person name="Ryan C.M."/>
            <person name="Banfield J.F."/>
        </authorList>
    </citation>
    <scope>NUCLEOTIDE SEQUENCE [LARGE SCALE GENOMIC DNA]</scope>
    <source>
        <strain evidence="2">CG22_combo_CG10-13_8_21_14_all_39_9</strain>
    </source>
</reference>
<dbReference type="PROSITE" id="PS50994">
    <property type="entry name" value="INTEGRASE"/>
    <property type="match status" value="1"/>
</dbReference>
<comment type="caution">
    <text evidence="2">The sequence shown here is derived from an EMBL/GenBank/DDBJ whole genome shotgun (WGS) entry which is preliminary data.</text>
</comment>
<evidence type="ECO:0000259" key="1">
    <source>
        <dbReference type="PROSITE" id="PS50994"/>
    </source>
</evidence>
<name>A0A2H0D1A8_9BACT</name>
<evidence type="ECO:0000313" key="3">
    <source>
        <dbReference type="Proteomes" id="UP000230159"/>
    </source>
</evidence>
<dbReference type="SUPFAM" id="SSF53098">
    <property type="entry name" value="Ribonuclease H-like"/>
    <property type="match status" value="1"/>
</dbReference>
<feature type="non-terminal residue" evidence="2">
    <location>
        <position position="358"/>
    </location>
</feature>
<proteinExistence type="predicted"/>
<accession>A0A2H0D1A8</accession>
<evidence type="ECO:0000313" key="2">
    <source>
        <dbReference type="EMBL" id="PIP75947.1"/>
    </source>
</evidence>
<dbReference type="InterPro" id="IPR012337">
    <property type="entry name" value="RNaseH-like_sf"/>
</dbReference>